<reference evidence="4" key="1">
    <citation type="submission" date="2015-10" db="EMBL/GenBank/DDBJ databases">
        <authorList>
            <person name="Regsiter A."/>
            <person name="william w."/>
        </authorList>
    </citation>
    <scope>NUCLEOTIDE SEQUENCE [LARGE SCALE GENOMIC DNA]</scope>
</reference>
<dbReference type="AlphaFoldDB" id="A0A1J1LF28"/>
<dbReference type="Gene3D" id="1.25.40.10">
    <property type="entry name" value="Tetratricopeptide repeat domain"/>
    <property type="match status" value="4"/>
</dbReference>
<feature type="domain" description="CHAT" evidence="2">
    <location>
        <begin position="761"/>
        <end position="1040"/>
    </location>
</feature>
<dbReference type="EMBL" id="CZDF01000132">
    <property type="protein sequence ID" value="CUR30508.1"/>
    <property type="molecule type" value="Genomic_DNA"/>
</dbReference>
<sequence length="1042" mass="115560">MNSRLGLIALLTLLTSLTLTIPSPLLLGKKFERGNRVFAQTVTERKAEADRLFNQGIQQYTTSQYQAAIQSWETALNIYREIGDRNGEGSVLGNLGIAYDSLGQYQKAIEFYQQSLTIFREIGDRNGEGGALNTLGSAYDSLGQYQKAIEFYQQSLTIKREIGDRNGEGNALNNLGIAYRNLGQYQKVIEFFQQSLTIKREIGDRNGEGNALIGLGLAYNNLGQYQKAIEFFQQSLTILREIGDRNGEGNALIGLGNAYGSLGQYQKAIEFYQQSLTIFREIGDRNGEGSVLGNLGSAYGSLGQYQKAIEFFQQSLTITREIGDRNGEGSVLGNLGLAYKSLGQYQKAIEFYQQSLTIAREIGDRNGEGLALSNLGSAYYSLGQYQKAIEFFQQSLTIAREIGDRNGEGGALIGLGYAYNSLGQYQKAIEFYQQSLTIKREIGDRNGEGGALIGLGNAYNSLGQYQKAIEFYQQSLTIKREIGDRNGEGNALNNLGIAYRNLGQYQKAIEFFQQSLTILREIGDRNGEGNALIGLGAALFELKNFPEAEKYLFSSLEVKESLRQGIQDDLDKVSLSDTQRNSYNLLQQVLIAQNKTEPALEVSERGRGRALVELLTQRFNPNSEPFSPVVSLAQLQAIARQQNATIVQYSRIFDDFSQDGKQQYLESELYIWVIKPTGEVEFRQADLKLLWQQQNTSLGHLIFAARCFGDDACRSDFITASASSNVVTRSNLRSTPLFNFQADDRRVKAQNIDINPHQYRELKQLHQLLIKPIEDLLPTNPDEPVIFVPTDALFYLPFAALVDEEGKFLIEKHTIVMSPAITVLETTHKQRQNLSSSAQDIVIVGNPQMPKLAPSQGEEPQPLASLRYAEKEAIEIAKMFNTSALIGANATESTVVERLKTARIIHFATHGFVDNIQPLNSSVALTPGGSEDGLLTADEIFDLKLNAELVVLSACDTGLGQLTGDGMIGLSRSFLNAGVPSLVMSLWAVDDRKTSQLMIQFYQNLQTTPNKAQALRQAMLTIKNQYPDPYYWAAFTLIGEGQ</sequence>
<evidence type="ECO:0000313" key="4">
    <source>
        <dbReference type="Proteomes" id="UP000184315"/>
    </source>
</evidence>
<dbReference type="Proteomes" id="UP000184315">
    <property type="component" value="Unassembled WGS sequence"/>
</dbReference>
<dbReference type="PROSITE" id="PS50293">
    <property type="entry name" value="TPR_REGION"/>
    <property type="match status" value="5"/>
</dbReference>
<feature type="repeat" description="TPR" evidence="1">
    <location>
        <begin position="489"/>
        <end position="522"/>
    </location>
</feature>
<evidence type="ECO:0000256" key="1">
    <source>
        <dbReference type="PROSITE-ProRule" id="PRU00339"/>
    </source>
</evidence>
<dbReference type="Pfam" id="PF12770">
    <property type="entry name" value="CHAT"/>
    <property type="match status" value="1"/>
</dbReference>
<dbReference type="InterPro" id="IPR019734">
    <property type="entry name" value="TPR_rpt"/>
</dbReference>
<keyword evidence="4" id="KW-1185">Reference proteome</keyword>
<dbReference type="PROSITE" id="PS50005">
    <property type="entry name" value="TPR"/>
    <property type="match status" value="11"/>
</dbReference>
<dbReference type="SMART" id="SM00028">
    <property type="entry name" value="TPR"/>
    <property type="match status" value="13"/>
</dbReference>
<gene>
    <name evidence="3" type="ORF">PL9214290098</name>
</gene>
<name>A0A1J1LF28_9CYAN</name>
<dbReference type="SUPFAM" id="SSF48452">
    <property type="entry name" value="TPR-like"/>
    <property type="match status" value="4"/>
</dbReference>
<feature type="repeat" description="TPR" evidence="1">
    <location>
        <begin position="369"/>
        <end position="402"/>
    </location>
</feature>
<dbReference type="InterPro" id="IPR011990">
    <property type="entry name" value="TPR-like_helical_dom_sf"/>
</dbReference>
<organism evidence="3 4">
    <name type="scientific">Planktothrix tepida PCC 9214</name>
    <dbReference type="NCBI Taxonomy" id="671072"/>
    <lineage>
        <taxon>Bacteria</taxon>
        <taxon>Bacillati</taxon>
        <taxon>Cyanobacteriota</taxon>
        <taxon>Cyanophyceae</taxon>
        <taxon>Oscillatoriophycideae</taxon>
        <taxon>Oscillatoriales</taxon>
        <taxon>Microcoleaceae</taxon>
        <taxon>Planktothrix</taxon>
    </lineage>
</organism>
<dbReference type="Pfam" id="PF13424">
    <property type="entry name" value="TPR_12"/>
    <property type="match status" value="5"/>
</dbReference>
<protein>
    <submittedName>
        <fullName evidence="3">Tetratricopeptide TPR_2 repeat protein</fullName>
    </submittedName>
</protein>
<dbReference type="RefSeq" id="WP_072717512.1">
    <property type="nucleotide sequence ID" value="NZ_LN889782.1"/>
</dbReference>
<feature type="repeat" description="TPR" evidence="1">
    <location>
        <begin position="249"/>
        <end position="282"/>
    </location>
</feature>
<feature type="repeat" description="TPR" evidence="1">
    <location>
        <begin position="329"/>
        <end position="362"/>
    </location>
</feature>
<feature type="repeat" description="TPR" evidence="1">
    <location>
        <begin position="409"/>
        <end position="442"/>
    </location>
</feature>
<feature type="repeat" description="TPR" evidence="1">
    <location>
        <begin position="89"/>
        <end position="122"/>
    </location>
</feature>
<keyword evidence="1" id="KW-0802">TPR repeat</keyword>
<dbReference type="Pfam" id="PF00515">
    <property type="entry name" value="TPR_1"/>
    <property type="match status" value="1"/>
</dbReference>
<evidence type="ECO:0000259" key="2">
    <source>
        <dbReference type="Pfam" id="PF12770"/>
    </source>
</evidence>
<dbReference type="PANTHER" id="PTHR10098:SF108">
    <property type="entry name" value="TETRATRICOPEPTIDE REPEAT PROTEIN 28"/>
    <property type="match status" value="1"/>
</dbReference>
<feature type="repeat" description="TPR" evidence="1">
    <location>
        <begin position="129"/>
        <end position="162"/>
    </location>
</feature>
<feature type="repeat" description="TPR" evidence="1">
    <location>
        <begin position="169"/>
        <end position="202"/>
    </location>
</feature>
<evidence type="ECO:0000313" key="3">
    <source>
        <dbReference type="EMBL" id="CUR30508.1"/>
    </source>
</evidence>
<accession>A0A1J1LF28</accession>
<dbReference type="PANTHER" id="PTHR10098">
    <property type="entry name" value="RAPSYN-RELATED"/>
    <property type="match status" value="1"/>
</dbReference>
<dbReference type="STRING" id="671072.PL9214290098"/>
<proteinExistence type="predicted"/>
<dbReference type="Pfam" id="PF13181">
    <property type="entry name" value="TPR_8"/>
    <property type="match status" value="1"/>
</dbReference>
<feature type="repeat" description="TPR" evidence="1">
    <location>
        <begin position="209"/>
        <end position="242"/>
    </location>
</feature>
<dbReference type="OrthoDB" id="443153at2"/>
<feature type="repeat" description="TPR" evidence="1">
    <location>
        <begin position="449"/>
        <end position="482"/>
    </location>
</feature>
<dbReference type="InterPro" id="IPR024983">
    <property type="entry name" value="CHAT_dom"/>
</dbReference>
<feature type="repeat" description="TPR" evidence="1">
    <location>
        <begin position="289"/>
        <end position="322"/>
    </location>
</feature>